<dbReference type="Proteomes" id="UP000281112">
    <property type="component" value="Unassembled WGS sequence"/>
</dbReference>
<evidence type="ECO:0000313" key="7">
    <source>
        <dbReference type="EMBL" id="RQW64868.1"/>
    </source>
</evidence>
<comment type="subcellular location">
    <subcellularLocation>
        <location evidence="1">Cell envelope</location>
    </subcellularLocation>
</comment>
<organism evidence="7 8">
    <name type="scientific">Vibrio viridaestus</name>
    <dbReference type="NCBI Taxonomy" id="2487322"/>
    <lineage>
        <taxon>Bacteria</taxon>
        <taxon>Pseudomonadati</taxon>
        <taxon>Pseudomonadota</taxon>
        <taxon>Gammaproteobacteria</taxon>
        <taxon>Vibrionales</taxon>
        <taxon>Vibrionaceae</taxon>
        <taxon>Vibrio</taxon>
    </lineage>
</organism>
<dbReference type="SUPFAM" id="SSF53822">
    <property type="entry name" value="Periplasmic binding protein-like I"/>
    <property type="match status" value="1"/>
</dbReference>
<comment type="similarity">
    <text evidence="2">Belongs to the bacterial solute-binding protein 2 family.</text>
</comment>
<dbReference type="Pfam" id="PF13407">
    <property type="entry name" value="Peripla_BP_4"/>
    <property type="match status" value="1"/>
</dbReference>
<name>A0A3N9TKE9_9VIBR</name>
<evidence type="ECO:0000256" key="2">
    <source>
        <dbReference type="ARBA" id="ARBA00007639"/>
    </source>
</evidence>
<dbReference type="RefSeq" id="WP_124935518.1">
    <property type="nucleotide sequence ID" value="NZ_RJVQ01000001.1"/>
</dbReference>
<evidence type="ECO:0000256" key="1">
    <source>
        <dbReference type="ARBA" id="ARBA00004196"/>
    </source>
</evidence>
<comment type="caution">
    <text evidence="7">The sequence shown here is derived from an EMBL/GenBank/DDBJ whole genome shotgun (WGS) entry which is preliminary data.</text>
</comment>
<proteinExistence type="inferred from homology"/>
<dbReference type="InterPro" id="IPR028082">
    <property type="entry name" value="Peripla_BP_I"/>
</dbReference>
<dbReference type="GO" id="GO:0030313">
    <property type="term" value="C:cell envelope"/>
    <property type="evidence" value="ECO:0007669"/>
    <property type="project" value="UniProtKB-SubCell"/>
</dbReference>
<dbReference type="PANTHER" id="PTHR46847:SF1">
    <property type="entry name" value="D-ALLOSE-BINDING PERIPLASMIC PROTEIN-RELATED"/>
    <property type="match status" value="1"/>
</dbReference>
<evidence type="ECO:0000256" key="3">
    <source>
        <dbReference type="ARBA" id="ARBA00022181"/>
    </source>
</evidence>
<sequence>MKNIVFLIFTTFGLFSSIVSANSQLQAVPSYVDYAKARVESAIKSSTSWDGPVTGPKIVNNKTVIFVASDLRNGGVNAVAKGVSEAVSHTNWNLRFLDGLGSEVRQGAAIRKAVGFQPDAIVLCGIDARRHADVLLVAKKLGITVVGWHVIDEAKSDESLGLFTNITTNPIEVAEVASLLAVAQSNGQAKVVVFTDPNYSIALLKSNAMIENINKCDGCQILNIREVPLDETAKRMPDVVEELLKQYPNQITHFLAINDLYFDFGTPSLESVHERKEQIPQSISAGDGSKAAYKRINTGLYQLATVPEPLHMQGWQIVDELNRAFNHLKPSGYSAPVHLVTDKNVQELIGKGKVDIYDPDNGYRHAYLTIWNK</sequence>
<dbReference type="GO" id="GO:0030246">
    <property type="term" value="F:carbohydrate binding"/>
    <property type="evidence" value="ECO:0007669"/>
    <property type="project" value="UniProtKB-ARBA"/>
</dbReference>
<dbReference type="GO" id="GO:0055085">
    <property type="term" value="P:transmembrane transport"/>
    <property type="evidence" value="ECO:0007669"/>
    <property type="project" value="UniProtKB-ARBA"/>
</dbReference>
<keyword evidence="4 5" id="KW-0732">Signal</keyword>
<protein>
    <recommendedName>
        <fullName evidence="3">Autoinducer 2-binding periplasmic protein LuxP</fullName>
    </recommendedName>
</protein>
<dbReference type="EMBL" id="RJVQ01000001">
    <property type="protein sequence ID" value="RQW64868.1"/>
    <property type="molecule type" value="Genomic_DNA"/>
</dbReference>
<feature type="signal peptide" evidence="5">
    <location>
        <begin position="1"/>
        <end position="21"/>
    </location>
</feature>
<dbReference type="Gene3D" id="3.40.50.2300">
    <property type="match status" value="2"/>
</dbReference>
<dbReference type="OrthoDB" id="9342512at2"/>
<feature type="chain" id="PRO_5018330654" description="Autoinducer 2-binding periplasmic protein LuxP" evidence="5">
    <location>
        <begin position="22"/>
        <end position="373"/>
    </location>
</feature>
<reference evidence="7 8" key="1">
    <citation type="submission" date="2018-11" db="EMBL/GenBank/DDBJ databases">
        <title>Vibrio LJC006 sp. nov., isolated from seawater during the bloom of the enteromorpha.</title>
        <authorList>
            <person name="Liang J."/>
        </authorList>
    </citation>
    <scope>NUCLEOTIDE SEQUENCE [LARGE SCALE GENOMIC DNA]</scope>
    <source>
        <strain evidence="7 8">LJC006</strain>
    </source>
</reference>
<evidence type="ECO:0000256" key="4">
    <source>
        <dbReference type="ARBA" id="ARBA00022729"/>
    </source>
</evidence>
<dbReference type="AlphaFoldDB" id="A0A3N9TKE9"/>
<accession>A0A3N9TKE9</accession>
<dbReference type="InterPro" id="IPR025997">
    <property type="entry name" value="SBP_2_dom"/>
</dbReference>
<dbReference type="PANTHER" id="PTHR46847">
    <property type="entry name" value="D-ALLOSE-BINDING PERIPLASMIC PROTEIN-RELATED"/>
    <property type="match status" value="1"/>
</dbReference>
<gene>
    <name evidence="7" type="ORF">EES38_02180</name>
</gene>
<keyword evidence="8" id="KW-1185">Reference proteome</keyword>
<evidence type="ECO:0000259" key="6">
    <source>
        <dbReference type="Pfam" id="PF13407"/>
    </source>
</evidence>
<feature type="domain" description="Periplasmic binding protein" evidence="6">
    <location>
        <begin position="66"/>
        <end position="324"/>
    </location>
</feature>
<evidence type="ECO:0000256" key="5">
    <source>
        <dbReference type="SAM" id="SignalP"/>
    </source>
</evidence>
<evidence type="ECO:0000313" key="8">
    <source>
        <dbReference type="Proteomes" id="UP000281112"/>
    </source>
</evidence>